<reference evidence="6" key="3">
    <citation type="submission" date="2022-06" db="UniProtKB">
        <authorList>
            <consortium name="EnsemblMetazoa"/>
        </authorList>
    </citation>
    <scope>IDENTIFICATION</scope>
</reference>
<feature type="compositionally biased region" description="Low complexity" evidence="3">
    <location>
        <begin position="743"/>
        <end position="753"/>
    </location>
</feature>
<evidence type="ECO:0000313" key="6">
    <source>
        <dbReference type="EnsemblMetazoa" id="KAF7492243.1"/>
    </source>
</evidence>
<dbReference type="PROSITE" id="PS50105">
    <property type="entry name" value="SAM_DOMAIN"/>
    <property type="match status" value="2"/>
</dbReference>
<dbReference type="InterPro" id="IPR035498">
    <property type="entry name" value="Caskin1/2_SAM_2"/>
</dbReference>
<dbReference type="InterPro" id="IPR013761">
    <property type="entry name" value="SAM/pointed_sf"/>
</dbReference>
<feature type="region of interest" description="Disordered" evidence="3">
    <location>
        <begin position="157"/>
        <end position="181"/>
    </location>
</feature>
<feature type="domain" description="SAM" evidence="4">
    <location>
        <begin position="266"/>
        <end position="329"/>
    </location>
</feature>
<keyword evidence="7" id="KW-1185">Reference proteome</keyword>
<reference evidence="7" key="1">
    <citation type="journal article" date="2020" name="PLoS Negl. Trop. Dis.">
        <title>High-quality nuclear genome for Sarcoptes scabiei-A critical resource for a neglected parasite.</title>
        <authorList>
            <person name="Korhonen P.K."/>
            <person name="Gasser R.B."/>
            <person name="Ma G."/>
            <person name="Wang T."/>
            <person name="Stroehlein A.J."/>
            <person name="Young N.D."/>
            <person name="Ang C.S."/>
            <person name="Fernando D.D."/>
            <person name="Lu H.C."/>
            <person name="Taylor S."/>
            <person name="Reynolds S.L."/>
            <person name="Mofiz E."/>
            <person name="Najaraj S.H."/>
            <person name="Gowda H."/>
            <person name="Madugundu A."/>
            <person name="Renuse S."/>
            <person name="Holt D."/>
            <person name="Pandey A."/>
            <person name="Papenfuss A.T."/>
            <person name="Fischer K."/>
        </authorList>
    </citation>
    <scope>NUCLEOTIDE SEQUENCE [LARGE SCALE GENOMIC DNA]</scope>
</reference>
<keyword evidence="2" id="KW-0040">ANK repeat</keyword>
<reference evidence="5" key="2">
    <citation type="submission" date="2020-01" db="EMBL/GenBank/DDBJ databases">
        <authorList>
            <person name="Korhonen P.K.K."/>
            <person name="Guangxu M.G."/>
            <person name="Wang T.W."/>
            <person name="Stroehlein A.J.S."/>
            <person name="Young N.D."/>
            <person name="Ang C.-S.A."/>
            <person name="Fernando D.W.F."/>
            <person name="Lu H.L."/>
            <person name="Taylor S.T."/>
            <person name="Ehtesham M.E.M."/>
            <person name="Najaraj S.H.N."/>
            <person name="Harsha G.H.G."/>
            <person name="Madugundu A.M."/>
            <person name="Renuse S.R."/>
            <person name="Holt D.H."/>
            <person name="Pandey A.P."/>
            <person name="Papenfuss A.P."/>
            <person name="Gasser R.B.G."/>
            <person name="Fischer K.F."/>
        </authorList>
    </citation>
    <scope>NUCLEOTIDE SEQUENCE</scope>
    <source>
        <strain evidence="5">SSS_KF_BRIS2020</strain>
    </source>
</reference>
<feature type="region of interest" description="Disordered" evidence="3">
    <location>
        <begin position="878"/>
        <end position="899"/>
    </location>
</feature>
<evidence type="ECO:0000313" key="5">
    <source>
        <dbReference type="EMBL" id="KAF7492243.1"/>
    </source>
</evidence>
<feature type="compositionally biased region" description="Low complexity" evidence="3">
    <location>
        <begin position="162"/>
        <end position="181"/>
    </location>
</feature>
<dbReference type="InterPro" id="IPR001660">
    <property type="entry name" value="SAM"/>
</dbReference>
<dbReference type="EnsemblMetazoa" id="SSS_5383s_mrna">
    <property type="protein sequence ID" value="KAF7492243.1"/>
    <property type="gene ID" value="SSS_5383"/>
</dbReference>
<dbReference type="Gene3D" id="1.10.150.50">
    <property type="entry name" value="Transcription Factor, Ets-1"/>
    <property type="match status" value="2"/>
</dbReference>
<dbReference type="CDD" id="cd09498">
    <property type="entry name" value="SAM_caskin1_2_repeat2"/>
    <property type="match status" value="1"/>
</dbReference>
<name>A0A834R967_SARSC</name>
<accession>A0A834R967</accession>
<feature type="domain" description="SAM" evidence="4">
    <location>
        <begin position="335"/>
        <end position="399"/>
    </location>
</feature>
<evidence type="ECO:0000259" key="4">
    <source>
        <dbReference type="PROSITE" id="PS50105"/>
    </source>
</evidence>
<dbReference type="EMBL" id="WVUK01000056">
    <property type="protein sequence ID" value="KAF7492243.1"/>
    <property type="molecule type" value="Genomic_DNA"/>
</dbReference>
<dbReference type="PANTHER" id="PTHR24174:SF16">
    <property type="entry name" value="CASKIN-2"/>
    <property type="match status" value="1"/>
</dbReference>
<dbReference type="InterPro" id="IPR033635">
    <property type="entry name" value="ANKS1/Caskin"/>
</dbReference>
<organism evidence="5">
    <name type="scientific">Sarcoptes scabiei</name>
    <name type="common">Itch mite</name>
    <name type="synonym">Acarus scabiei</name>
    <dbReference type="NCBI Taxonomy" id="52283"/>
    <lineage>
        <taxon>Eukaryota</taxon>
        <taxon>Metazoa</taxon>
        <taxon>Ecdysozoa</taxon>
        <taxon>Arthropoda</taxon>
        <taxon>Chelicerata</taxon>
        <taxon>Arachnida</taxon>
        <taxon>Acari</taxon>
        <taxon>Acariformes</taxon>
        <taxon>Sarcoptiformes</taxon>
        <taxon>Astigmata</taxon>
        <taxon>Psoroptidia</taxon>
        <taxon>Sarcoptoidea</taxon>
        <taxon>Sarcoptidae</taxon>
        <taxon>Sarcoptinae</taxon>
        <taxon>Sarcoptes</taxon>
    </lineage>
</organism>
<dbReference type="SMART" id="SM00454">
    <property type="entry name" value="SAM"/>
    <property type="match status" value="2"/>
</dbReference>
<evidence type="ECO:0000313" key="7">
    <source>
        <dbReference type="Proteomes" id="UP000070412"/>
    </source>
</evidence>
<dbReference type="Pfam" id="PF07647">
    <property type="entry name" value="SAM_2"/>
    <property type="match status" value="1"/>
</dbReference>
<dbReference type="SUPFAM" id="SSF47769">
    <property type="entry name" value="SAM/Pointed domain"/>
    <property type="match status" value="2"/>
</dbReference>
<gene>
    <name evidence="5" type="ORF">SSS_5383</name>
</gene>
<evidence type="ECO:0000256" key="1">
    <source>
        <dbReference type="ARBA" id="ARBA00022737"/>
    </source>
</evidence>
<feature type="region of interest" description="Disordered" evidence="3">
    <location>
        <begin position="713"/>
        <end position="753"/>
    </location>
</feature>
<feature type="region of interest" description="Disordered" evidence="3">
    <location>
        <begin position="1"/>
        <end position="41"/>
    </location>
</feature>
<dbReference type="Proteomes" id="UP000070412">
    <property type="component" value="Unassembled WGS sequence"/>
</dbReference>
<dbReference type="PANTHER" id="PTHR24174">
    <property type="entry name" value="ANKYRIN REPEAT AND STERILE ALPHA MOTIF DOMAIN-CONTAINING PROTEIN 1"/>
    <property type="match status" value="1"/>
</dbReference>
<dbReference type="OrthoDB" id="5314041at2759"/>
<sequence>MKNQSNRFQRSSSSLSSSSSSTSSSSSSSRSPSSTTISSLSNQSVCFKRNSASSSSFKNVPLKFVLPPKLSPNLKEYRVPNSNDDILRVNCNEDSLSMHQENLYLNPTPSSMSSLIQSEPINGRFVLHNDHSTSFRSDDQKYNDLLKIATSNHRASIQSYDSSHSNSESSQKSSNSSSFYSSTSSSSSSASSFSFPNQSQSSASSSTLFFPNGLMKPHNNNVFLNAKPSKIMHHPSANMKSLKISDDLMAKAGPLTIAEMLLHGVSDIEMIHVWLKKFDMLQYETNFIQAAYDMPTISRMNPQDLAAIGITDPKDRSLFTAEIQKLKIPENIPSYRPSSLQEWLKLLNMDCYLNDLIQQGYRTIDRVTELTWEDLEDVGITKLGHQKKILLAIKKVKTLKSSSDDQINSISSNSLDQAKNHQSNFTTQNILEASNNLDHRDNHLISNDKSLSEPIYIATSSLSSSSSTSSSNNTAYQDVLIKMYANNNSVQNNSPNPIDRSQIEICNLDKKSLKKVYFDSQSPRLATFQQQQQNHQNSPTFDPIMITNQNHKSDFCFRRRSLESLNTQIDSYNRQSANVNNIISRNSMNSNVISHQSYYPQNSNCDLPNLDLMRQTICFENNKNIENSFSSMIFNNDCSRNPSGWSHRFESNVALGTLPKVWPSNRNSIDDHARRINMADSLFGNYYPLPPAPPPPLMSLGMKINNSSSDIYSTFKKKPPPPPKRVNSIRTKADSMPTTPVHSSLRSTSSPSTSINKTYLSHLNQTDRKSNNNINHACDDHFFASFVKNLTNNFTETNSSNNNDCHEMNDFFEHRSNSGSFSSNSLSKRTLANRDELNDSFNSSSVESMYFANDNVGTIKQRFNVIQNNPNECEYNQKPISSSTQSTMSSSLERVPPLSSSMMNKSIDSGINHPSMIKKQPFKMFDNDDQANTSSQNIVDSLEHIEMMLASLKTQLDSIE</sequence>
<evidence type="ECO:0000256" key="2">
    <source>
        <dbReference type="ARBA" id="ARBA00023043"/>
    </source>
</evidence>
<feature type="compositionally biased region" description="Low complexity" evidence="3">
    <location>
        <begin position="881"/>
        <end position="891"/>
    </location>
</feature>
<dbReference type="AlphaFoldDB" id="A0A834R967"/>
<dbReference type="Pfam" id="PF00536">
    <property type="entry name" value="SAM_1"/>
    <property type="match status" value="1"/>
</dbReference>
<protein>
    <submittedName>
        <fullName evidence="5">Caskin-1</fullName>
    </submittedName>
</protein>
<keyword evidence="1" id="KW-0677">Repeat</keyword>
<evidence type="ECO:0000256" key="3">
    <source>
        <dbReference type="SAM" id="MobiDB-lite"/>
    </source>
</evidence>
<proteinExistence type="predicted"/>